<accession>A0ABN2XU14</accession>
<dbReference type="Proteomes" id="UP001500166">
    <property type="component" value="Unassembled WGS sequence"/>
</dbReference>
<dbReference type="Pfam" id="PF13561">
    <property type="entry name" value="adh_short_C2"/>
    <property type="match status" value="1"/>
</dbReference>
<reference evidence="3 4" key="1">
    <citation type="journal article" date="2019" name="Int. J. Syst. Evol. Microbiol.">
        <title>The Global Catalogue of Microorganisms (GCM) 10K type strain sequencing project: providing services to taxonomists for standard genome sequencing and annotation.</title>
        <authorList>
            <consortium name="The Broad Institute Genomics Platform"/>
            <consortium name="The Broad Institute Genome Sequencing Center for Infectious Disease"/>
            <person name="Wu L."/>
            <person name="Ma J."/>
        </authorList>
    </citation>
    <scope>NUCLEOTIDE SEQUENCE [LARGE SCALE GENOMIC DNA]</scope>
    <source>
        <strain evidence="3 4">JCM 15914</strain>
    </source>
</reference>
<dbReference type="InterPro" id="IPR036291">
    <property type="entry name" value="NAD(P)-bd_dom_sf"/>
</dbReference>
<organism evidence="3 4">
    <name type="scientific">Kocuria atrinae</name>
    <dbReference type="NCBI Taxonomy" id="592377"/>
    <lineage>
        <taxon>Bacteria</taxon>
        <taxon>Bacillati</taxon>
        <taxon>Actinomycetota</taxon>
        <taxon>Actinomycetes</taxon>
        <taxon>Micrococcales</taxon>
        <taxon>Micrococcaceae</taxon>
        <taxon>Kocuria</taxon>
    </lineage>
</organism>
<sequence length="259" mass="26681">MSLGQHVGQKILVVGAGGIGTATVEHLVTEDARVVVAGRNVRMDGPFDDPKDELGIVLGHLTLDITDEGAVEWGVTRAAEILGGLDALVVTAGHRHELAPLHETQSGWAREIIETELIGVMSLVRHALPFLRNAGNKGRRAGIVVVASDSAKAGSTGDAASSAARSGVLGMVKSVARENASVPLTVNAVCPGPTNTEMYRQAAESEGMTGKVFSGMAKGIPARRLGQPEEIAATVAFLLSEGSAYITGQALSVSGGLTM</sequence>
<dbReference type="RefSeq" id="WP_344224499.1">
    <property type="nucleotide sequence ID" value="NZ_BAAAQA010000015.1"/>
</dbReference>
<proteinExistence type="inferred from homology"/>
<dbReference type="Gene3D" id="3.40.50.720">
    <property type="entry name" value="NAD(P)-binding Rossmann-like Domain"/>
    <property type="match status" value="1"/>
</dbReference>
<comment type="caution">
    <text evidence="3">The sequence shown here is derived from an EMBL/GenBank/DDBJ whole genome shotgun (WGS) entry which is preliminary data.</text>
</comment>
<evidence type="ECO:0000313" key="3">
    <source>
        <dbReference type="EMBL" id="GAA2117071.1"/>
    </source>
</evidence>
<dbReference type="CDD" id="cd05233">
    <property type="entry name" value="SDR_c"/>
    <property type="match status" value="1"/>
</dbReference>
<evidence type="ECO:0000256" key="2">
    <source>
        <dbReference type="ARBA" id="ARBA00023002"/>
    </source>
</evidence>
<dbReference type="PRINTS" id="PR00081">
    <property type="entry name" value="GDHRDH"/>
</dbReference>
<keyword evidence="4" id="KW-1185">Reference proteome</keyword>
<dbReference type="PANTHER" id="PTHR24321:SF8">
    <property type="entry name" value="ESTRADIOL 17-BETA-DEHYDROGENASE 8-RELATED"/>
    <property type="match status" value="1"/>
</dbReference>
<keyword evidence="2" id="KW-0560">Oxidoreductase</keyword>
<gene>
    <name evidence="3" type="ORF">GCM10009824_16310</name>
</gene>
<dbReference type="SUPFAM" id="SSF51735">
    <property type="entry name" value="NAD(P)-binding Rossmann-fold domains"/>
    <property type="match status" value="1"/>
</dbReference>
<dbReference type="EMBL" id="BAAAQA010000015">
    <property type="protein sequence ID" value="GAA2117071.1"/>
    <property type="molecule type" value="Genomic_DNA"/>
</dbReference>
<evidence type="ECO:0000313" key="4">
    <source>
        <dbReference type="Proteomes" id="UP001500166"/>
    </source>
</evidence>
<dbReference type="PANTHER" id="PTHR24321">
    <property type="entry name" value="DEHYDROGENASES, SHORT CHAIN"/>
    <property type="match status" value="1"/>
</dbReference>
<name>A0ABN2XU14_9MICC</name>
<protein>
    <submittedName>
        <fullName evidence="3">Glucose 1-dehydrogenase</fullName>
    </submittedName>
</protein>
<comment type="similarity">
    <text evidence="1">Belongs to the short-chain dehydrogenases/reductases (SDR) family.</text>
</comment>
<evidence type="ECO:0000256" key="1">
    <source>
        <dbReference type="ARBA" id="ARBA00006484"/>
    </source>
</evidence>
<dbReference type="InterPro" id="IPR002347">
    <property type="entry name" value="SDR_fam"/>
</dbReference>